<keyword evidence="2" id="KW-1185">Reference proteome</keyword>
<name>A0A9D4PJG4_RHISA</name>
<reference evidence="1" key="1">
    <citation type="journal article" date="2020" name="Cell">
        <title>Large-Scale Comparative Analyses of Tick Genomes Elucidate Their Genetic Diversity and Vector Capacities.</title>
        <authorList>
            <consortium name="Tick Genome and Microbiome Consortium (TIGMIC)"/>
            <person name="Jia N."/>
            <person name="Wang J."/>
            <person name="Shi W."/>
            <person name="Du L."/>
            <person name="Sun Y."/>
            <person name="Zhan W."/>
            <person name="Jiang J.F."/>
            <person name="Wang Q."/>
            <person name="Zhang B."/>
            <person name="Ji P."/>
            <person name="Bell-Sakyi L."/>
            <person name="Cui X.M."/>
            <person name="Yuan T.T."/>
            <person name="Jiang B.G."/>
            <person name="Yang W.F."/>
            <person name="Lam T.T."/>
            <person name="Chang Q.C."/>
            <person name="Ding S.J."/>
            <person name="Wang X.J."/>
            <person name="Zhu J.G."/>
            <person name="Ruan X.D."/>
            <person name="Zhao L."/>
            <person name="Wei J.T."/>
            <person name="Ye R.Z."/>
            <person name="Que T.C."/>
            <person name="Du C.H."/>
            <person name="Zhou Y.H."/>
            <person name="Cheng J.X."/>
            <person name="Dai P.F."/>
            <person name="Guo W.B."/>
            <person name="Han X.H."/>
            <person name="Huang E.J."/>
            <person name="Li L.F."/>
            <person name="Wei W."/>
            <person name="Gao Y.C."/>
            <person name="Liu J.Z."/>
            <person name="Shao H.Z."/>
            <person name="Wang X."/>
            <person name="Wang C.C."/>
            <person name="Yang T.C."/>
            <person name="Huo Q.B."/>
            <person name="Li W."/>
            <person name="Chen H.Y."/>
            <person name="Chen S.E."/>
            <person name="Zhou L.G."/>
            <person name="Ni X.B."/>
            <person name="Tian J.H."/>
            <person name="Sheng Y."/>
            <person name="Liu T."/>
            <person name="Pan Y.S."/>
            <person name="Xia L.Y."/>
            <person name="Li J."/>
            <person name="Zhao F."/>
            <person name="Cao W.C."/>
        </authorList>
    </citation>
    <scope>NUCLEOTIDE SEQUENCE</scope>
    <source>
        <strain evidence="1">Rsan-2018</strain>
    </source>
</reference>
<sequence length="70" mass="7971">MRQALETTNYDSIAQFWENHGVMDKEDYCTCCFSEWVLLIQPSCYPAPCSQVNSGLARGRCLDELNALYA</sequence>
<reference evidence="1" key="2">
    <citation type="submission" date="2021-09" db="EMBL/GenBank/DDBJ databases">
        <authorList>
            <person name="Jia N."/>
            <person name="Wang J."/>
            <person name="Shi W."/>
            <person name="Du L."/>
            <person name="Sun Y."/>
            <person name="Zhan W."/>
            <person name="Jiang J."/>
            <person name="Wang Q."/>
            <person name="Zhang B."/>
            <person name="Ji P."/>
            <person name="Sakyi L.B."/>
            <person name="Cui X."/>
            <person name="Yuan T."/>
            <person name="Jiang B."/>
            <person name="Yang W."/>
            <person name="Lam T.T.-Y."/>
            <person name="Chang Q."/>
            <person name="Ding S."/>
            <person name="Wang X."/>
            <person name="Zhu J."/>
            <person name="Ruan X."/>
            <person name="Zhao L."/>
            <person name="Wei J."/>
            <person name="Que T."/>
            <person name="Du C."/>
            <person name="Cheng J."/>
            <person name="Dai P."/>
            <person name="Han X."/>
            <person name="Huang E."/>
            <person name="Gao Y."/>
            <person name="Liu J."/>
            <person name="Shao H."/>
            <person name="Ye R."/>
            <person name="Li L."/>
            <person name="Wei W."/>
            <person name="Wang X."/>
            <person name="Wang C."/>
            <person name="Huo Q."/>
            <person name="Li W."/>
            <person name="Guo W."/>
            <person name="Chen H."/>
            <person name="Chen S."/>
            <person name="Zhou L."/>
            <person name="Zhou L."/>
            <person name="Ni X."/>
            <person name="Tian J."/>
            <person name="Zhou Y."/>
            <person name="Sheng Y."/>
            <person name="Liu T."/>
            <person name="Pan Y."/>
            <person name="Xia L."/>
            <person name="Li J."/>
            <person name="Zhao F."/>
            <person name="Cao W."/>
        </authorList>
    </citation>
    <scope>NUCLEOTIDE SEQUENCE</scope>
    <source>
        <strain evidence="1">Rsan-2018</strain>
        <tissue evidence="1">Larvae</tissue>
    </source>
</reference>
<evidence type="ECO:0000313" key="1">
    <source>
        <dbReference type="EMBL" id="KAH7944311.1"/>
    </source>
</evidence>
<evidence type="ECO:0000313" key="2">
    <source>
        <dbReference type="Proteomes" id="UP000821837"/>
    </source>
</evidence>
<gene>
    <name evidence="1" type="ORF">HPB52_018213</name>
</gene>
<comment type="caution">
    <text evidence="1">The sequence shown here is derived from an EMBL/GenBank/DDBJ whole genome shotgun (WGS) entry which is preliminary data.</text>
</comment>
<dbReference type="Proteomes" id="UP000821837">
    <property type="component" value="Unassembled WGS sequence"/>
</dbReference>
<proteinExistence type="predicted"/>
<dbReference type="AlphaFoldDB" id="A0A9D4PJG4"/>
<organism evidence="1 2">
    <name type="scientific">Rhipicephalus sanguineus</name>
    <name type="common">Brown dog tick</name>
    <name type="synonym">Ixodes sanguineus</name>
    <dbReference type="NCBI Taxonomy" id="34632"/>
    <lineage>
        <taxon>Eukaryota</taxon>
        <taxon>Metazoa</taxon>
        <taxon>Ecdysozoa</taxon>
        <taxon>Arthropoda</taxon>
        <taxon>Chelicerata</taxon>
        <taxon>Arachnida</taxon>
        <taxon>Acari</taxon>
        <taxon>Parasitiformes</taxon>
        <taxon>Ixodida</taxon>
        <taxon>Ixodoidea</taxon>
        <taxon>Ixodidae</taxon>
        <taxon>Rhipicephalinae</taxon>
        <taxon>Rhipicephalus</taxon>
        <taxon>Rhipicephalus</taxon>
    </lineage>
</organism>
<accession>A0A9D4PJG4</accession>
<dbReference type="EMBL" id="JABSTV010001253">
    <property type="protein sequence ID" value="KAH7944311.1"/>
    <property type="molecule type" value="Genomic_DNA"/>
</dbReference>
<protein>
    <submittedName>
        <fullName evidence="1">Uncharacterized protein</fullName>
    </submittedName>
</protein>